<protein>
    <submittedName>
        <fullName evidence="1">Uncharacterized protein</fullName>
    </submittedName>
</protein>
<sequence>MKAAALIATPAAMAKALLRLVVISSLLAGSDLRRLLTRIKLQLVYEEFI</sequence>
<dbReference type="Proteomes" id="UP000027982">
    <property type="component" value="Chromosome"/>
</dbReference>
<evidence type="ECO:0000313" key="2">
    <source>
        <dbReference type="Proteomes" id="UP000027982"/>
    </source>
</evidence>
<dbReference type="AlphaFoldDB" id="A0A068NPF1"/>
<evidence type="ECO:0000313" key="1">
    <source>
        <dbReference type="EMBL" id="AIE85252.1"/>
    </source>
</evidence>
<dbReference type="EMBL" id="CP007139">
    <property type="protein sequence ID" value="AIE85252.1"/>
    <property type="molecule type" value="Genomic_DNA"/>
</dbReference>
<accession>A0A068NPF1</accession>
<dbReference type="HOGENOM" id="CLU_3135918_0_0_0"/>
<proteinExistence type="predicted"/>
<keyword evidence="2" id="KW-1185">Reference proteome</keyword>
<gene>
    <name evidence="1" type="ORF">OP10G_1884</name>
</gene>
<organism evidence="1 2">
    <name type="scientific">Fimbriimonas ginsengisoli Gsoil 348</name>
    <dbReference type="NCBI Taxonomy" id="661478"/>
    <lineage>
        <taxon>Bacteria</taxon>
        <taxon>Bacillati</taxon>
        <taxon>Armatimonadota</taxon>
        <taxon>Fimbriimonadia</taxon>
        <taxon>Fimbriimonadales</taxon>
        <taxon>Fimbriimonadaceae</taxon>
        <taxon>Fimbriimonas</taxon>
    </lineage>
</organism>
<reference evidence="1 2" key="1">
    <citation type="journal article" date="2014" name="PLoS ONE">
        <title>The first complete genome sequence of the class fimbriimonadia in the phylum armatimonadetes.</title>
        <authorList>
            <person name="Hu Z.Y."/>
            <person name="Wang Y.Z."/>
            <person name="Im W.T."/>
            <person name="Wang S.Y."/>
            <person name="Zhao G.P."/>
            <person name="Zheng H.J."/>
            <person name="Quan Z.X."/>
        </authorList>
    </citation>
    <scope>NUCLEOTIDE SEQUENCE [LARGE SCALE GENOMIC DNA]</scope>
    <source>
        <strain evidence="1">Gsoil 348</strain>
    </source>
</reference>
<name>A0A068NPF1_FIMGI</name>
<dbReference type="KEGG" id="fgi:OP10G_1884"/>